<dbReference type="Proteomes" id="UP000246078">
    <property type="component" value="Unassembled WGS sequence"/>
</dbReference>
<dbReference type="InterPro" id="IPR001300">
    <property type="entry name" value="Peptidase_C2_calpain_cat"/>
</dbReference>
<comment type="caution">
    <text evidence="6">Lacks conserved residue(s) required for the propagation of feature annotation.</text>
</comment>
<dbReference type="Pfam" id="PF01067">
    <property type="entry name" value="Calpain_III"/>
    <property type="match status" value="2"/>
</dbReference>
<dbReference type="VEuPathDB" id="TriTrypDB:ECC02_003627"/>
<proteinExistence type="inferred from homology"/>
<organism evidence="9 10">
    <name type="scientific">Trypanosoma cruzi</name>
    <dbReference type="NCBI Taxonomy" id="5693"/>
    <lineage>
        <taxon>Eukaryota</taxon>
        <taxon>Discoba</taxon>
        <taxon>Euglenozoa</taxon>
        <taxon>Kinetoplastea</taxon>
        <taxon>Metakinetoplastina</taxon>
        <taxon>Trypanosomatida</taxon>
        <taxon>Trypanosomatidae</taxon>
        <taxon>Trypanosoma</taxon>
        <taxon>Schizotrypanum</taxon>
    </lineage>
</organism>
<dbReference type="VEuPathDB" id="TriTrypDB:TcCLB.445281.9"/>
<evidence type="ECO:0000256" key="4">
    <source>
        <dbReference type="ARBA" id="ARBA00022807"/>
    </source>
</evidence>
<dbReference type="SUPFAM" id="SSF54001">
    <property type="entry name" value="Cysteine proteinases"/>
    <property type="match status" value="3"/>
</dbReference>
<dbReference type="VEuPathDB" id="TriTrypDB:TcCLB.511445.10"/>
<feature type="domain" description="Calpain catalytic" evidence="8">
    <location>
        <begin position="32"/>
        <end position="304"/>
    </location>
</feature>
<comment type="similarity">
    <text evidence="1">Belongs to the peptidase C2 family.</text>
</comment>
<dbReference type="VEuPathDB" id="TriTrypDB:C4B63_19g221"/>
<comment type="caution">
    <text evidence="9">The sequence shown here is derived from an EMBL/GenBank/DDBJ whole genome shotgun (WGS) entry which is preliminary data.</text>
</comment>
<evidence type="ECO:0000259" key="8">
    <source>
        <dbReference type="PROSITE" id="PS50203"/>
    </source>
</evidence>
<dbReference type="VEuPathDB" id="TriTrypDB:TcYC6_0074550"/>
<dbReference type="VEuPathDB" id="TriTrypDB:Tc_MARK_4097"/>
<keyword evidence="2" id="KW-0645">Protease</keyword>
<evidence type="ECO:0000313" key="9">
    <source>
        <dbReference type="EMBL" id="PWV19674.1"/>
    </source>
</evidence>
<dbReference type="PRINTS" id="PR00704">
    <property type="entry name" value="CALPAIN"/>
</dbReference>
<reference evidence="9 10" key="1">
    <citation type="journal article" date="2018" name="Microb. Genom.">
        <title>Expanding an expanded genome: long-read sequencing of Trypanosoma cruzi.</title>
        <authorList>
            <person name="Berna L."/>
            <person name="Rodriguez M."/>
            <person name="Chiribao M.L."/>
            <person name="Parodi-Talice A."/>
            <person name="Pita S."/>
            <person name="Rijo G."/>
            <person name="Alvarez-Valin F."/>
            <person name="Robello C."/>
        </authorList>
    </citation>
    <scope>NUCLEOTIDE SEQUENCE [LARGE SCALE GENOMIC DNA]</scope>
    <source>
        <strain evidence="9 10">TCC</strain>
    </source>
</reference>
<dbReference type="VEuPathDB" id="TriTrypDB:TCDM_09599"/>
<dbReference type="PANTHER" id="PTHR10183">
    <property type="entry name" value="CALPAIN"/>
    <property type="match status" value="1"/>
</dbReference>
<dbReference type="VEuPathDB" id="TriTrypDB:TCDM_09598"/>
<dbReference type="VEuPathDB" id="TriTrypDB:TcBrA4_0056920"/>
<dbReference type="VEuPathDB" id="TriTrypDB:TcCL_NonESM01319"/>
<evidence type="ECO:0000256" key="1">
    <source>
        <dbReference type="ARBA" id="ARBA00007623"/>
    </source>
</evidence>
<dbReference type="VEuPathDB" id="TriTrypDB:TcCL_NonESM13626"/>
<evidence type="ECO:0000256" key="6">
    <source>
        <dbReference type="PROSITE-ProRule" id="PRU00239"/>
    </source>
</evidence>
<name>A0A2V2XLI0_TRYCR</name>
<evidence type="ECO:0000256" key="3">
    <source>
        <dbReference type="ARBA" id="ARBA00022801"/>
    </source>
</evidence>
<gene>
    <name evidence="9" type="ORF">C3747_9g255</name>
</gene>
<dbReference type="VEuPathDB" id="TriTrypDB:Tc_MARK_4098"/>
<dbReference type="VEuPathDB" id="TriTrypDB:Tc_MARK_6347"/>
<sequence length="4571" mass="519304">MAVAVSAEAPDSDKVFHDTVFMEKNKHISDRWVRIAELYPDGISQPLLPAEFSREQFGQGNHYECFMLTALSTLVRFPSVIQNCFVSKHVRRDGRYTFQFFRGREWVKVEIDDQIPLEEDGELYIRSPTGHWWPLLLEKAYAKFYTGYENLEGCTLQETYHDLTGNPVLNIPIDAKLAKAAGADVTEGHYWLDLAQKIQSGQFVASVLTKDMETESMGIQREQQYGVLEIFSMTGTSSVNDIVIHLHNPFEDEEFIYTGPLNSKDSHWTPKLRAKYSVDDERSIFLPLSTFLKIINSMQLCYVSTIDGDATYFDDEWKGETAGGNPTCVTWRKNPLYSVRNTGKNPLRLVVMIKQEDQRRFIISVGKLQYLHCDAIFVQNTSANAIPTHNVTGNNHKPICKSLFLNSREVANAVTVPPNSLCYLVPSCMSKGSESKFTIALYHMVGEEYSSLTIKKLSVPEMDWDHPAEGHVELEQKQKDRVDFYVDQETDVHILLHQEKPYSSATGGDAMAQDYMGMYLYDDADRKIGGVHAATNFRETGIVYHLPRSGRYALSVTCPRAKGKVPALITIVASYSANSRLVEAPEDAGMFEDEDDDIDEGEESAARNNPIDYMPVNMPPSKITELPDSTTPFEDKRFMVDNKIITNDPWIHIGDLYPEGKTLPLLPDKLSRDQFEQGEHFECCCLTAFATLVDHHPDVLCNVFVTKEVRKDGRYTFQFHRYGQWVKVEIDDRIPLTKQQTLFCHSPTRHWWPLLLEKACAKFYTLYQNLEGCTLQELYYDFTGCPVMNIPTDLKLAKSAMYSVDDPEFWLDLNEDLKNCAYGATARSGIGSNLGIQEDQTYGILSVISTRNSVNPELSDLLVMIYNPFVEAVYTGPMNNEDIRWTPELRSMHSPEQRDTIYMPVGMFLETFSSIEKVLIRGVALPGWHFSSEWGEGTNGGNPTLVTWRENPLYVVRNNSEEPLQIMAMIGQPDQRHKLHLLPQQELDYIQCGLVLSQCTSSSHLATYLVTGNNHRIVHKGLFIDSRESANLVTVPPKSLCYLVPSAMFRDKSKFLLSYWYQKPADEKQMKLVRLNVDVARHLPAIEHLELRSREKDRVDFLVDVPTDIHILLQQEKPFRSSNGGDAMAEDFIGIYLYDGEDKRIQGVTSATNYREIGIVHHLPASGRYALCATCPRGNGVVPCKVEAVGVESAHVRITDPPDDARELGEVDLDFLDVEPESVPLDDLALHDDEAFKGLLAELKKLHKDPEGNADEISAVENQINDHAHILAKKILGKDRARYLPGRDLDLLNPILDSNVDYMDSERNRYGLKKDPRNATKVQFVEEVLQKKADAIAEKAKEPDILFLDPAPEGIPIQDMLLMGDSAFAASARERMKLKSNPVANASKISALEEEMDQRAHVLAKQLRAKERTFLDPEPEGVPLELLSLNENEAFQELERELRALNRKPRKDAKAIVALENDLLDRTNVLAKELKENERNIFLDPQPEGVPVSELSLDLDEPFHTMEVERLRLRHEDPRANVTKVKELENALNDRAQELAQVILRADRAFLDKNPQGVPLDILPLDTDPKFRKLEAERAKLKAQDPRRNGRLILDLENAMADRCHELAADQLREDLTGVDVLPRDIPLELLLPHSDPTFSALVDDLRALKKDPEENADAIETVLCAMNDRADDLAAAQLDRGFLNQAPAGVPLEILPLDSDAEFHSMETARVKLKLSDPRRNAKKIRDLEEEMNARAHELAKDQLAEDLAGVDAAPEGIPLSLLKLTEDGVFASMVPWLRELKKDPEANAEQIRNLEDKMNNRAYELADALLEGDRGYLDAAPEGVPLEELPLTNDDVFALMEVERAKLKAQDPKRNAARVAELELQLNEMAAKLARNVLAEDLKGFASQYEGVATEQLKPHNDREFASLVPELRRLKKEGPKNVLRNHMEEMDNRIREIAKEFLDGNLWFLDKVPEGVPLEYVPLAGDEKFEELRHERAALKADEPRKNADRIKECEDAMKKRSHELARDVRERDLDGIERKPYDIPLDCLPLREDPVASKLISRLREAKKGVGSPAGKGAVSKLQDELGERARGLAWDALAGDRGKYLDNNLEGVSLSCLPLDTDPQFHGLEVERAQLKLADPRGNAKRIEDAEERLNDRARELARKQLEDDIAGLDLSSVDMPMDVLRPHRDAEFTDAAVRLRELKKDPRRNEKKIRDLEKGMSERVGELMREVLEGDRAFLDPDPDGVPLSDLPINEDQTFRAKEVKHAELKARDPVKHADAIAALENELNQRAHELALDQLKEDLRDLDDTPQGVPIALLRPHDDASFASSVPMLRRLKKDPTRNAEAIRALENKLEGYVDEMAHDFLRADRDSYLDPAPLGHPTATLPLDKDSEFKTLEARRLELMLDPRRNKEEVAELEEALNARATKLAEEMLRNDRAFLEREPEGVPLRYMHLDEHRQFHELEVKRAALKAKDPVRNAKAIKDIEDELNDLVHELARDQMAEDLRGVDPAPRGIPINLLRPLDDPKFNELVEELRALKASPTVNPNRLHALEAEMNNRAGELAERARLGCRDKLDPYPEGLPLEKLPLDEDETFSQIELEMAGLKLADPARNAARVANLAEKLNDRALDIARAVKKKDLEGLEEAPRGIPLVLLRPHNDEVFASLANEARGDGSRSRSLLSPAAADALNERARELADQLLQGDRGFLERDPEGIPLSVLPLDTDPVFREVEVERAVLKLSDPRKNADRIASLESRLNDRAHELAQERLSGDRGYLDVELAGVSSADLPLDEDPKFHQMEVERAKLKERDPVSNAYRIRDLEEKLNVRAQELAQRVLEEDLKGIDTEPEDVPLVLLHPHKDPEFASFLPDLRRLKKNSGRNAAPISAVQNKMNDRVHELAREMITEGRNSLDPEPEGVPLGYLPLGTDKQFGELEKKLYALQAAPRRNDGAIANLRERLNDRAHELAKEKIQGDRGFLEPEPEGIPLSDLPLDSDEKFHKMETERAKLKENPAKNADAIARMEKDLNDRVHEMAKELKEEVRAFLNTTSYGISKELLPLDKDRNFQGMEQQLRKLGRNPRQNAAAIESLREMLQDRADELGLQMLRGDRPNYLEPEYEGVEPVDVPVDDDKVFAELELERAIVKAKDSQSISDKIEELEGKLRDRFHELAKERIRRDRLFLDSEPEGIPLESVPLNDDADFRRLEGQLRKLSRDMRRNGPDISDTRDRLNDRAHELARGVVADDMRCLKDTYRGIPKEDLNLHKDAKFRDLANGRRRAARSRGALPAELTAIEGAMDARACEIADNCINYGRAFLDREPEGMDLADVPLDNDGRFAAMEAERRKRTKDPRSSRRNKDMIRDLEDDMIARSHALALEEFAKMRGFMDQEPEGVPLKEIPLDVDPEFRQAEVARYRMRKDPHHSPEEVAKLEDAMNDRARRLAKAILAKNRGFLDPEPCGVPLAELPLNTDEEFNKLAAERYRLKRSNKKDNNPEVKGIENEMNDRVHALAREHLRKARAFLNPEPEGVPLEDVPLGRDPRFLDMERGLAKLRNDPNASAETLSSLEEDLNLRAHEVAREFLKKERAYLDPEPLGVLVEDLPLNHDPILNALERKRRELKKDPKRNGDSIRGCEDDIHDRVRAIAKEFLDNERRFLDPEPEGVLLRYLPLNLDKKFRLLELKRREKLRLPFLKNEDHSLRRLERKMNDRAHTLAKEILARNHAFLDPEPLGVPLDDLPLNTDEKFRRIDEVLCIHAMDTHMDQSTWKELQNELNGRAFELASELLNEERSFLPLSPFGIPLEELSLNNDLPLRTIERARRAKRWQMLDDAEEKQMIFERVLKIADGVLANDREYLQPNPWKVSLTQLPLDRDDVFHSLELERRRLKKNPAANRDEIRKIENALNDRELRLAEEFIQNERAFLEREPEGVPLELLPLDLDNTFHEMELERRQLRQNPKISEEAIEEYEEKMRDRVRALALEYRGWQDEEFHESNKHMAEEWPRICELYPEGIRDPVVPEKTLPSQVSSAPLELGYLAPFIAAMSRHPPLIDRLFDSKEHPVNGPYSFIFYDPNSNPVRVEIDDRVPVDANMEPKFTRVPKRSWYPLLLEKAYAKFVGGYSRLDQCTPHETLRDLTGCPVLHIPLDDKLAEAANTGDFRSAQFWREIHSDLAKGDVITCMSNVDAGDGIHPLCSYALFAVIETVKESNDPADIVIKLHNCYFDEPFYSGPLNRNDGFWKKELRDVCGSDPSRVDHLFIPLLTFLNNFSSMQRCNVNCGDRLTSAGKWNRMTCGGNPKFTTFRNNPIYLVENKSSRPVRILAELRHQTPSFSDSDGLNHYHQTGLVLMQSVHAKMAPTPLITSSTHRFIQKGMMLDAREVCSQMELPPSTTCYLIPYTMKRGCHGKFNISVYPGMAKVTLTPLRYAGLKREPLVVDFVLKSGLNSSSRVSLQVSDPCDVHVLLGQVKRRGNVNPLVDFLADDAVKLTVFDNYGIKLASTGDATNAREQALVLQLSKNCLLNFVAERVNRKGGGDCPCSLYFFTPPKILAKIVSLPPLNPVAAKPGVAVGGWTPRGVSTSSCESADFQN</sequence>
<dbReference type="VEuPathDB" id="TriTrypDB:TcCL_NonESM01318"/>
<protein>
    <submittedName>
        <fullName evidence="9">Putative calpain-like cysteine peptidase</fullName>
    </submittedName>
</protein>
<keyword evidence="4" id="KW-0788">Thiol protease</keyword>
<dbReference type="Gene3D" id="3.90.70.10">
    <property type="entry name" value="Cysteine proteinases"/>
    <property type="match status" value="1"/>
</dbReference>
<dbReference type="Pfam" id="PF00648">
    <property type="entry name" value="Peptidase_C2"/>
    <property type="match status" value="3"/>
</dbReference>
<dbReference type="VEuPathDB" id="TriTrypDB:TcCL_ESM11658"/>
<dbReference type="FunFam" id="2.60.120.380:FF:000014">
    <property type="entry name" value="Putative calpain-like cysteine peptidase"/>
    <property type="match status" value="2"/>
</dbReference>
<dbReference type="VEuPathDB" id="TriTrypDB:BCY84_03153"/>
<dbReference type="PANTHER" id="PTHR10183:SF379">
    <property type="entry name" value="CALPAIN-5"/>
    <property type="match status" value="1"/>
</dbReference>
<evidence type="ECO:0000256" key="5">
    <source>
        <dbReference type="PIRSR" id="PIRSR622684-1"/>
    </source>
</evidence>
<dbReference type="InterPro" id="IPR022682">
    <property type="entry name" value="Calpain_domain_III"/>
</dbReference>
<dbReference type="SUPFAM" id="SSF49758">
    <property type="entry name" value="Calpain large subunit, middle domain (domain III)"/>
    <property type="match status" value="3"/>
</dbReference>
<dbReference type="PROSITE" id="PS50203">
    <property type="entry name" value="CALPAIN_CAT"/>
    <property type="match status" value="3"/>
</dbReference>
<evidence type="ECO:0000313" key="10">
    <source>
        <dbReference type="Proteomes" id="UP000246078"/>
    </source>
</evidence>
<dbReference type="InterPro" id="IPR056040">
    <property type="entry name" value="DUF7623"/>
</dbReference>
<feature type="region of interest" description="Disordered" evidence="7">
    <location>
        <begin position="3325"/>
        <end position="3347"/>
    </location>
</feature>
<dbReference type="GO" id="GO:0004198">
    <property type="term" value="F:calcium-dependent cysteine-type endopeptidase activity"/>
    <property type="evidence" value="ECO:0007669"/>
    <property type="project" value="InterPro"/>
</dbReference>
<accession>A0A2V2XLI0</accession>
<dbReference type="VEuPathDB" id="TriTrypDB:C4B63_19g220"/>
<dbReference type="VEuPathDB" id="TriTrypDB:TcCLB.506721.30"/>
<dbReference type="Gene3D" id="2.60.120.380">
    <property type="match status" value="3"/>
</dbReference>
<dbReference type="VEuPathDB" id="TriTrypDB:TCSYLVIO_005441"/>
<dbReference type="VEuPathDB" id="TriTrypDB:C4B63_19g222"/>
<feature type="region of interest" description="Disordered" evidence="7">
    <location>
        <begin position="608"/>
        <end position="628"/>
    </location>
</feature>
<feature type="domain" description="Calpain catalytic" evidence="8">
    <location>
        <begin position="3985"/>
        <end position="4260"/>
    </location>
</feature>
<dbReference type="SMART" id="SM00230">
    <property type="entry name" value="CysPc"/>
    <property type="match status" value="1"/>
</dbReference>
<dbReference type="VEuPathDB" id="TriTrypDB:TCDM_09597"/>
<dbReference type="VEuPathDB" id="TriTrypDB:TcG_11252"/>
<keyword evidence="3" id="KW-0378">Hydrolase</keyword>
<feature type="compositionally biased region" description="Basic and acidic residues" evidence="7">
    <location>
        <begin position="3336"/>
        <end position="3347"/>
    </location>
</feature>
<dbReference type="VEuPathDB" id="TriTrypDB:TcCLB.509013.19"/>
<dbReference type="VEuPathDB" id="TriTrypDB:C4B63_19g219"/>
<dbReference type="VEuPathDB" id="TriTrypDB:TCSYLVIO_007371"/>
<dbReference type="InterPro" id="IPR022684">
    <property type="entry name" value="Calpain_cysteine_protease"/>
</dbReference>
<dbReference type="Pfam" id="PF24610">
    <property type="entry name" value="DUF7623"/>
    <property type="match status" value="39"/>
</dbReference>
<dbReference type="InterPro" id="IPR036213">
    <property type="entry name" value="Calpain_III_sf"/>
</dbReference>
<dbReference type="VEuPathDB" id="TriTrypDB:C4B63_19g218"/>
<dbReference type="VEuPathDB" id="TriTrypDB:TcG_09886"/>
<feature type="active site" evidence="5">
    <location>
        <position position="65"/>
    </location>
</feature>
<feature type="active site" evidence="5">
    <location>
        <position position="248"/>
    </location>
</feature>
<dbReference type="VEuPathDB" id="TriTrypDB:TcCLB.511441.10"/>
<dbReference type="VEuPathDB" id="TriTrypDB:TcG_11250"/>
<feature type="domain" description="Calpain catalytic" evidence="8">
    <location>
        <begin position="625"/>
        <end position="921"/>
    </location>
</feature>
<evidence type="ECO:0000256" key="2">
    <source>
        <dbReference type="ARBA" id="ARBA00022670"/>
    </source>
</evidence>
<dbReference type="VEuPathDB" id="TriTrypDB:TCSYLVIO_007675"/>
<dbReference type="VEuPathDB" id="TriTrypDB:TcG_11561"/>
<dbReference type="VEuPathDB" id="TriTrypDB:TcG_09888"/>
<dbReference type="GO" id="GO:0006508">
    <property type="term" value="P:proteolysis"/>
    <property type="evidence" value="ECO:0007669"/>
    <property type="project" value="UniProtKB-KW"/>
</dbReference>
<dbReference type="InterPro" id="IPR038765">
    <property type="entry name" value="Papain-like_cys_pep_sf"/>
</dbReference>
<dbReference type="VEuPathDB" id="TriTrypDB:C3747_9g255"/>
<evidence type="ECO:0000256" key="7">
    <source>
        <dbReference type="SAM" id="MobiDB-lite"/>
    </source>
</evidence>
<dbReference type="EMBL" id="PRFC01000009">
    <property type="protein sequence ID" value="PWV19674.1"/>
    <property type="molecule type" value="Genomic_DNA"/>
</dbReference>